<dbReference type="InParanoid" id="G0PDU8"/>
<gene>
    <name evidence="9" type="ORF">CAEBREN_00308</name>
</gene>
<protein>
    <recommendedName>
        <fullName evidence="8">AWS domain-containing protein</fullName>
    </recommendedName>
</protein>
<dbReference type="STRING" id="135651.G0PDU8"/>
<comment type="subcellular location">
    <subcellularLocation>
        <location evidence="2">Chromosome</location>
    </subcellularLocation>
    <subcellularLocation>
        <location evidence="1">Nucleus</location>
    </subcellularLocation>
</comment>
<dbReference type="InterPro" id="IPR050777">
    <property type="entry name" value="SET2_Histone-Lys_MeTrsfase"/>
</dbReference>
<dbReference type="InterPro" id="IPR046341">
    <property type="entry name" value="SET_dom_sf"/>
</dbReference>
<keyword evidence="10" id="KW-1185">Reference proteome</keyword>
<dbReference type="AlphaFoldDB" id="G0PDU8"/>
<dbReference type="GO" id="GO:0005634">
    <property type="term" value="C:nucleus"/>
    <property type="evidence" value="ECO:0007669"/>
    <property type="project" value="UniProtKB-SubCell"/>
</dbReference>
<dbReference type="PANTHER" id="PTHR22884">
    <property type="entry name" value="SET DOMAIN PROTEINS"/>
    <property type="match status" value="1"/>
</dbReference>
<reference evidence="10" key="1">
    <citation type="submission" date="2011-07" db="EMBL/GenBank/DDBJ databases">
        <authorList>
            <consortium name="Caenorhabditis brenneri Sequencing and Analysis Consortium"/>
            <person name="Wilson R.K."/>
        </authorList>
    </citation>
    <scope>NUCLEOTIDE SEQUENCE [LARGE SCALE GENOMIC DNA]</scope>
    <source>
        <strain evidence="10">PB2801</strain>
    </source>
</reference>
<evidence type="ECO:0000259" key="8">
    <source>
        <dbReference type="PROSITE" id="PS51215"/>
    </source>
</evidence>
<dbReference type="Proteomes" id="UP000008068">
    <property type="component" value="Unassembled WGS sequence"/>
</dbReference>
<dbReference type="EMBL" id="GL380292">
    <property type="protein sequence ID" value="EGT52420.1"/>
    <property type="molecule type" value="Genomic_DNA"/>
</dbReference>
<evidence type="ECO:0000256" key="3">
    <source>
        <dbReference type="ARBA" id="ARBA00022454"/>
    </source>
</evidence>
<evidence type="ECO:0000256" key="7">
    <source>
        <dbReference type="ARBA" id="ARBA00023242"/>
    </source>
</evidence>
<dbReference type="GO" id="GO:0005694">
    <property type="term" value="C:chromosome"/>
    <property type="evidence" value="ECO:0007669"/>
    <property type="project" value="UniProtKB-SubCell"/>
</dbReference>
<keyword evidence="5" id="KW-0808">Transferase</keyword>
<dbReference type="Gene3D" id="2.170.270.10">
    <property type="entry name" value="SET domain"/>
    <property type="match status" value="1"/>
</dbReference>
<evidence type="ECO:0000313" key="10">
    <source>
        <dbReference type="Proteomes" id="UP000008068"/>
    </source>
</evidence>
<dbReference type="GO" id="GO:0032259">
    <property type="term" value="P:methylation"/>
    <property type="evidence" value="ECO:0007669"/>
    <property type="project" value="UniProtKB-KW"/>
</dbReference>
<dbReference type="eggNOG" id="KOG4442">
    <property type="taxonomic scope" value="Eukaryota"/>
</dbReference>
<organism evidence="10">
    <name type="scientific">Caenorhabditis brenneri</name>
    <name type="common">Nematode worm</name>
    <dbReference type="NCBI Taxonomy" id="135651"/>
    <lineage>
        <taxon>Eukaryota</taxon>
        <taxon>Metazoa</taxon>
        <taxon>Ecdysozoa</taxon>
        <taxon>Nematoda</taxon>
        <taxon>Chromadorea</taxon>
        <taxon>Rhabditida</taxon>
        <taxon>Rhabditina</taxon>
        <taxon>Rhabditomorpha</taxon>
        <taxon>Rhabditoidea</taxon>
        <taxon>Rhabditidae</taxon>
        <taxon>Peloderinae</taxon>
        <taxon>Caenorhabditis</taxon>
    </lineage>
</organism>
<dbReference type="PROSITE" id="PS51215">
    <property type="entry name" value="AWS"/>
    <property type="match status" value="1"/>
</dbReference>
<dbReference type="HOGENOM" id="CLU_1246319_0_0_1"/>
<keyword evidence="3" id="KW-0158">Chromosome</keyword>
<name>G0PDU8_CAEBE</name>
<dbReference type="SUPFAM" id="SSF82199">
    <property type="entry name" value="SET domain"/>
    <property type="match status" value="1"/>
</dbReference>
<evidence type="ECO:0000256" key="2">
    <source>
        <dbReference type="ARBA" id="ARBA00004286"/>
    </source>
</evidence>
<evidence type="ECO:0000256" key="5">
    <source>
        <dbReference type="ARBA" id="ARBA00022679"/>
    </source>
</evidence>
<evidence type="ECO:0000256" key="4">
    <source>
        <dbReference type="ARBA" id="ARBA00022603"/>
    </source>
</evidence>
<dbReference type="SMART" id="SM00570">
    <property type="entry name" value="AWS"/>
    <property type="match status" value="1"/>
</dbReference>
<dbReference type="InterPro" id="IPR006560">
    <property type="entry name" value="AWS_dom"/>
</dbReference>
<feature type="domain" description="AWS" evidence="8">
    <location>
        <begin position="75"/>
        <end position="121"/>
    </location>
</feature>
<proteinExistence type="predicted"/>
<dbReference type="GO" id="GO:0042054">
    <property type="term" value="F:histone methyltransferase activity"/>
    <property type="evidence" value="ECO:0007669"/>
    <property type="project" value="InterPro"/>
</dbReference>
<keyword evidence="6" id="KW-0949">S-adenosyl-L-methionine</keyword>
<evidence type="ECO:0000256" key="6">
    <source>
        <dbReference type="ARBA" id="ARBA00022691"/>
    </source>
</evidence>
<evidence type="ECO:0000256" key="1">
    <source>
        <dbReference type="ARBA" id="ARBA00004123"/>
    </source>
</evidence>
<keyword evidence="7" id="KW-0539">Nucleus</keyword>
<sequence length="222" mass="25378">MEFYFRTLHQIPGKPPGNSAQFHNSDFRRRIRPIQLGTQIDAECKKDAPTKIDQNEKITELEFDETINAFNTKKTKSAQCNCHEKGQNCSDSGCDNRASYMKCPQKCKATNCQNQRFAEKKYAKTRKAFMGPEKGYELVSDQDIPVGKFIMSTLEEPRTMRVSRKSKRRTMLIQNATAIYSSREHTSSTPQIRVTSLDSSTTRATQMQFARSGKHLYASIQV</sequence>
<evidence type="ECO:0000313" key="9">
    <source>
        <dbReference type="EMBL" id="EGT52420.1"/>
    </source>
</evidence>
<keyword evidence="4" id="KW-0489">Methyltransferase</keyword>
<accession>G0PDU8</accession>